<evidence type="ECO:0000313" key="10">
    <source>
        <dbReference type="Proteomes" id="UP001629113"/>
    </source>
</evidence>
<evidence type="ECO:0000256" key="4">
    <source>
        <dbReference type="ARBA" id="ARBA00022989"/>
    </source>
</evidence>
<evidence type="ECO:0000313" key="9">
    <source>
        <dbReference type="EMBL" id="KAL3428390.1"/>
    </source>
</evidence>
<keyword evidence="5 6" id="KW-0472">Membrane</keyword>
<dbReference type="EMBL" id="JBFCZG010000001">
    <property type="protein sequence ID" value="KAL3428390.1"/>
    <property type="molecule type" value="Genomic_DNA"/>
</dbReference>
<dbReference type="PANTHER" id="PTHR21236:SF1">
    <property type="entry name" value="PROTEIN YIPF6"/>
    <property type="match status" value="1"/>
</dbReference>
<evidence type="ECO:0000256" key="6">
    <source>
        <dbReference type="RuleBase" id="RU361264"/>
    </source>
</evidence>
<keyword evidence="4 6" id="KW-1133">Transmembrane helix</keyword>
<reference evidence="9 10" key="1">
    <citation type="submission" date="2024-06" db="EMBL/GenBank/DDBJ databases">
        <title>Complete genome of Phlyctema vagabunda strain 19-DSS-EL-015.</title>
        <authorList>
            <person name="Fiorenzani C."/>
        </authorList>
    </citation>
    <scope>NUCLEOTIDE SEQUENCE [LARGE SCALE GENOMIC DNA]</scope>
    <source>
        <strain evidence="9 10">19-DSS-EL-015</strain>
    </source>
</reference>
<dbReference type="InterPro" id="IPR045231">
    <property type="entry name" value="Yip1/4-like"/>
</dbReference>
<feature type="transmembrane region" description="Helical" evidence="6">
    <location>
        <begin position="223"/>
        <end position="244"/>
    </location>
</feature>
<evidence type="ECO:0000256" key="1">
    <source>
        <dbReference type="ARBA" id="ARBA00004141"/>
    </source>
</evidence>
<comment type="subcellular location">
    <subcellularLocation>
        <location evidence="6">Golgi apparatus membrane</location>
        <topology evidence="6">Multi-pass membrane protein</topology>
    </subcellularLocation>
    <subcellularLocation>
        <location evidence="1">Membrane</location>
        <topology evidence="1">Multi-pass membrane protein</topology>
    </subcellularLocation>
</comment>
<dbReference type="InterPro" id="IPR006977">
    <property type="entry name" value="Yip1_dom"/>
</dbReference>
<comment type="caution">
    <text evidence="9">The sequence shown here is derived from an EMBL/GenBank/DDBJ whole genome shotgun (WGS) entry which is preliminary data.</text>
</comment>
<keyword evidence="10" id="KW-1185">Reference proteome</keyword>
<comment type="similarity">
    <text evidence="2 6">Belongs to the YIP1 family.</text>
</comment>
<organism evidence="9 10">
    <name type="scientific">Phlyctema vagabunda</name>
    <dbReference type="NCBI Taxonomy" id="108571"/>
    <lineage>
        <taxon>Eukaryota</taxon>
        <taxon>Fungi</taxon>
        <taxon>Dikarya</taxon>
        <taxon>Ascomycota</taxon>
        <taxon>Pezizomycotina</taxon>
        <taxon>Leotiomycetes</taxon>
        <taxon>Helotiales</taxon>
        <taxon>Dermateaceae</taxon>
        <taxon>Phlyctema</taxon>
    </lineage>
</organism>
<feature type="transmembrane region" description="Helical" evidence="6">
    <location>
        <begin position="256"/>
        <end position="278"/>
    </location>
</feature>
<feature type="transmembrane region" description="Helical" evidence="6">
    <location>
        <begin position="284"/>
        <end position="302"/>
    </location>
</feature>
<dbReference type="Pfam" id="PF04893">
    <property type="entry name" value="Yip1"/>
    <property type="match status" value="1"/>
</dbReference>
<evidence type="ECO:0000256" key="3">
    <source>
        <dbReference type="ARBA" id="ARBA00022692"/>
    </source>
</evidence>
<feature type="transmembrane region" description="Helical" evidence="6">
    <location>
        <begin position="194"/>
        <end position="217"/>
    </location>
</feature>
<keyword evidence="3 6" id="KW-0812">Transmembrane</keyword>
<sequence>MASSSNPYEHYNQPQIEDDDLIDPDEAGLDDLDDPLQPLNHQSSRAPLTGNISSGSSSRPLNEGYLTSRIPGEDRRAPTNTIDESVWETLRRDLLAVWSKMREVLYPKYLFGGSMLDNSTSLRGAFENLRGGGISGAREELAGFAGRAMDADHLLSQGNMSEGLRDWDLWGPLVFCLCLSMLLSFNARSEQKSVVFSGVFAMVWIGEAVVTMQIKLLGGNISFAQSVCIIGYTLFPLVIASLLSAVGLPTIPRIPVYLVLVLWSLAAGVSILGGSGVVKNRVGIAVYPLFVFYLGLGCLCFIS</sequence>
<evidence type="ECO:0000256" key="5">
    <source>
        <dbReference type="ARBA" id="ARBA00023136"/>
    </source>
</evidence>
<feature type="compositionally biased region" description="Acidic residues" evidence="7">
    <location>
        <begin position="16"/>
        <end position="34"/>
    </location>
</feature>
<feature type="region of interest" description="Disordered" evidence="7">
    <location>
        <begin position="1"/>
        <end position="77"/>
    </location>
</feature>
<feature type="domain" description="Yip1" evidence="8">
    <location>
        <begin position="165"/>
        <end position="298"/>
    </location>
</feature>
<name>A0ABR4PYV4_9HELO</name>
<proteinExistence type="inferred from homology"/>
<dbReference type="Proteomes" id="UP001629113">
    <property type="component" value="Unassembled WGS sequence"/>
</dbReference>
<feature type="compositionally biased region" description="Polar residues" evidence="7">
    <location>
        <begin position="40"/>
        <end position="60"/>
    </location>
</feature>
<feature type="transmembrane region" description="Helical" evidence="6">
    <location>
        <begin position="169"/>
        <end position="187"/>
    </location>
</feature>
<feature type="compositionally biased region" description="Polar residues" evidence="7">
    <location>
        <begin position="1"/>
        <end position="15"/>
    </location>
</feature>
<evidence type="ECO:0000256" key="2">
    <source>
        <dbReference type="ARBA" id="ARBA00010596"/>
    </source>
</evidence>
<gene>
    <name evidence="9" type="ORF">PVAG01_01899</name>
</gene>
<evidence type="ECO:0000259" key="8">
    <source>
        <dbReference type="Pfam" id="PF04893"/>
    </source>
</evidence>
<dbReference type="PANTHER" id="PTHR21236">
    <property type="entry name" value="GOLGI MEMBRANE PROTEIN YIP1"/>
    <property type="match status" value="1"/>
</dbReference>
<evidence type="ECO:0000256" key="7">
    <source>
        <dbReference type="SAM" id="MobiDB-lite"/>
    </source>
</evidence>
<protein>
    <recommendedName>
        <fullName evidence="6">Protein YIP</fullName>
    </recommendedName>
</protein>
<accession>A0ABR4PYV4</accession>